<evidence type="ECO:0000313" key="2">
    <source>
        <dbReference type="Proteomes" id="UP000827872"/>
    </source>
</evidence>
<gene>
    <name evidence="1" type="ORF">K3G42_033729</name>
</gene>
<name>A0ACB8GG99_9SAUR</name>
<comment type="caution">
    <text evidence="1">The sequence shown here is derived from an EMBL/GenBank/DDBJ whole genome shotgun (WGS) entry which is preliminary data.</text>
</comment>
<reference evidence="1" key="1">
    <citation type="submission" date="2021-08" db="EMBL/GenBank/DDBJ databases">
        <title>The first chromosome-level gecko genome reveals the dynamic sex chromosomes of Neotropical dwarf geckos (Sphaerodactylidae: Sphaerodactylus).</title>
        <authorList>
            <person name="Pinto B.J."/>
            <person name="Keating S.E."/>
            <person name="Gamble T."/>
        </authorList>
    </citation>
    <scope>NUCLEOTIDE SEQUENCE</scope>
    <source>
        <strain evidence="1">TG3544</strain>
    </source>
</reference>
<keyword evidence="2" id="KW-1185">Reference proteome</keyword>
<dbReference type="EMBL" id="CM037614">
    <property type="protein sequence ID" value="KAH8018150.1"/>
    <property type="molecule type" value="Genomic_DNA"/>
</dbReference>
<sequence length="171" mass="18921">MGVSDPARSVPCPAPVMAATRAPKKADPAPPPASPDRVPSAEPEFVAMCCALRVTDSIRAAAWQLYEKVLCTCGIVEGRLKKELWGICIFSTAADLDEMTFTFTELLKCLDISMCKFVLLVEGMEDSMDAISTKVHSILLRLKKKYDILFALYQKFERTWGQICVDQPGDQ</sequence>
<dbReference type="Proteomes" id="UP000827872">
    <property type="component" value="Linkage Group LG01"/>
</dbReference>
<proteinExistence type="predicted"/>
<organism evidence="1 2">
    <name type="scientific">Sphaerodactylus townsendi</name>
    <dbReference type="NCBI Taxonomy" id="933632"/>
    <lineage>
        <taxon>Eukaryota</taxon>
        <taxon>Metazoa</taxon>
        <taxon>Chordata</taxon>
        <taxon>Craniata</taxon>
        <taxon>Vertebrata</taxon>
        <taxon>Euteleostomi</taxon>
        <taxon>Lepidosauria</taxon>
        <taxon>Squamata</taxon>
        <taxon>Bifurcata</taxon>
        <taxon>Gekkota</taxon>
        <taxon>Sphaerodactylidae</taxon>
        <taxon>Sphaerodactylus</taxon>
    </lineage>
</organism>
<protein>
    <submittedName>
        <fullName evidence="1">Uncharacterized protein</fullName>
    </submittedName>
</protein>
<evidence type="ECO:0000313" key="1">
    <source>
        <dbReference type="EMBL" id="KAH8018150.1"/>
    </source>
</evidence>
<accession>A0ACB8GG99</accession>